<name>A0A0L6Z9Y5_9CLOT</name>
<keyword evidence="1" id="KW-0472">Membrane</keyword>
<dbReference type="Pfam" id="PF00498">
    <property type="entry name" value="FHA"/>
    <property type="match status" value="1"/>
</dbReference>
<dbReference type="SUPFAM" id="SSF49879">
    <property type="entry name" value="SMAD/FHA domain"/>
    <property type="match status" value="1"/>
</dbReference>
<dbReference type="RefSeq" id="WP_052221254.1">
    <property type="nucleotide sequence ID" value="NZ_LHUR01000022.1"/>
</dbReference>
<evidence type="ECO:0000313" key="4">
    <source>
        <dbReference type="Proteomes" id="UP000037043"/>
    </source>
</evidence>
<feature type="transmembrane region" description="Helical" evidence="1">
    <location>
        <begin position="6"/>
        <end position="28"/>
    </location>
</feature>
<dbReference type="InterPro" id="IPR000253">
    <property type="entry name" value="FHA_dom"/>
</dbReference>
<protein>
    <submittedName>
        <fullName evidence="3">FHA domain-containing protein FhaB</fullName>
    </submittedName>
</protein>
<comment type="caution">
    <text evidence="3">The sequence shown here is derived from an EMBL/GenBank/DDBJ whole genome shotgun (WGS) entry which is preliminary data.</text>
</comment>
<reference evidence="4" key="1">
    <citation type="submission" date="2015-08" db="EMBL/GenBank/DDBJ databases">
        <title>Genome sequence of the strict anaerobe Clostridium homopropionicum LuHBu1 (DSM 5847T).</title>
        <authorList>
            <person name="Poehlein A."/>
            <person name="Beck M."/>
            <person name="Schiel-Bengelsdorf B."/>
            <person name="Bengelsdorf F.R."/>
            <person name="Daniel R."/>
            <person name="Duerre P."/>
        </authorList>
    </citation>
    <scope>NUCLEOTIDE SEQUENCE [LARGE SCALE GENOMIC DNA]</scope>
    <source>
        <strain evidence="4">DSM 5847</strain>
    </source>
</reference>
<gene>
    <name evidence="3" type="primary">fhaB</name>
    <name evidence="3" type="ORF">CLHOM_16970</name>
</gene>
<accession>A0A0L6Z9Y5</accession>
<dbReference type="AlphaFoldDB" id="A0A0L6Z9Y5"/>
<dbReference type="EMBL" id="LHUR01000022">
    <property type="protein sequence ID" value="KOA19608.1"/>
    <property type="molecule type" value="Genomic_DNA"/>
</dbReference>
<dbReference type="STRING" id="36844.SAMN04488501_102296"/>
<keyword evidence="1" id="KW-1133">Transmembrane helix</keyword>
<sequence>MPLVRLAFKILIIVIIYFIIFWSLKIMYRDIKGGNKKKKHGKRLGLEIMKLGEDNSILKLGSVIPIHSKLTIGRNDDNQLVLKDPYVSGHHAVIFLKNNDYVIEDLKSTNGTLLNNAKLEKQSYLNIDDEIAIGEYVFKIIG</sequence>
<dbReference type="InterPro" id="IPR008984">
    <property type="entry name" value="SMAD_FHA_dom_sf"/>
</dbReference>
<organism evidence="3 4">
    <name type="scientific">Clostridium homopropionicum DSM 5847</name>
    <dbReference type="NCBI Taxonomy" id="1121318"/>
    <lineage>
        <taxon>Bacteria</taxon>
        <taxon>Bacillati</taxon>
        <taxon>Bacillota</taxon>
        <taxon>Clostridia</taxon>
        <taxon>Eubacteriales</taxon>
        <taxon>Clostridiaceae</taxon>
        <taxon>Clostridium</taxon>
    </lineage>
</organism>
<dbReference type="Proteomes" id="UP000037043">
    <property type="component" value="Unassembled WGS sequence"/>
</dbReference>
<dbReference type="SMART" id="SM00240">
    <property type="entry name" value="FHA"/>
    <property type="match status" value="1"/>
</dbReference>
<feature type="domain" description="FHA" evidence="2">
    <location>
        <begin position="70"/>
        <end position="119"/>
    </location>
</feature>
<dbReference type="PANTHER" id="PTHR23308">
    <property type="entry name" value="NUCLEAR INHIBITOR OF PROTEIN PHOSPHATASE-1"/>
    <property type="match status" value="1"/>
</dbReference>
<dbReference type="Gene3D" id="2.60.200.20">
    <property type="match status" value="1"/>
</dbReference>
<evidence type="ECO:0000313" key="3">
    <source>
        <dbReference type="EMBL" id="KOA19608.1"/>
    </source>
</evidence>
<dbReference type="PATRIC" id="fig|1121318.3.peg.1712"/>
<keyword evidence="4" id="KW-1185">Reference proteome</keyword>
<keyword evidence="1" id="KW-0812">Transmembrane</keyword>
<dbReference type="PROSITE" id="PS50006">
    <property type="entry name" value="FHA_DOMAIN"/>
    <property type="match status" value="1"/>
</dbReference>
<proteinExistence type="predicted"/>
<dbReference type="InterPro" id="IPR050923">
    <property type="entry name" value="Cell_Proc_Reg/RNA_Proc"/>
</dbReference>
<evidence type="ECO:0000259" key="2">
    <source>
        <dbReference type="PROSITE" id="PS50006"/>
    </source>
</evidence>
<evidence type="ECO:0000256" key="1">
    <source>
        <dbReference type="SAM" id="Phobius"/>
    </source>
</evidence>